<evidence type="ECO:0000313" key="1">
    <source>
        <dbReference type="EMBL" id="SNU35466.1"/>
    </source>
</evidence>
<accession>A0A285B3K8</accession>
<proteinExistence type="predicted"/>
<dbReference type="EMBL" id="FZTC01000019">
    <property type="protein sequence ID" value="SNU35466.1"/>
    <property type="molecule type" value="Genomic_DNA"/>
</dbReference>
<reference evidence="2" key="1">
    <citation type="submission" date="2017-08" db="EMBL/GenBank/DDBJ databases">
        <authorList>
            <person name="Brisse S."/>
        </authorList>
    </citation>
    <scope>NUCLEOTIDE SEQUENCE [LARGE SCALE GENOMIC DNA]</scope>
    <source>
        <strain evidence="2">06D021</strain>
    </source>
</reference>
<dbReference type="AlphaFoldDB" id="A0A285B3K8"/>
<gene>
    <name evidence="1" type="ORF">KOSB73_260190</name>
</gene>
<name>A0A285B3K8_9ENTR</name>
<evidence type="ECO:0000313" key="2">
    <source>
        <dbReference type="Proteomes" id="UP000220639"/>
    </source>
</evidence>
<protein>
    <submittedName>
        <fullName evidence="1">Uncharacterized protein</fullName>
    </submittedName>
</protein>
<sequence>MRFVHPASRNSCYLLTQILLSLFKKFTKELTYIHMFRLVRFASNFDENPFRARRRAPRTASAAYFFSANRPRR</sequence>
<organism evidence="1 2">
    <name type="scientific">Klebsiella grimontii</name>
    <dbReference type="NCBI Taxonomy" id="2058152"/>
    <lineage>
        <taxon>Bacteria</taxon>
        <taxon>Pseudomonadati</taxon>
        <taxon>Pseudomonadota</taxon>
        <taxon>Gammaproteobacteria</taxon>
        <taxon>Enterobacterales</taxon>
        <taxon>Enterobacteriaceae</taxon>
        <taxon>Klebsiella/Raoultella group</taxon>
        <taxon>Klebsiella</taxon>
    </lineage>
</organism>
<dbReference type="Proteomes" id="UP000220639">
    <property type="component" value="Unassembled WGS sequence"/>
</dbReference>